<dbReference type="InterPro" id="IPR006175">
    <property type="entry name" value="YjgF/YER057c/UK114"/>
</dbReference>
<evidence type="ECO:0000313" key="2">
    <source>
        <dbReference type="EMBL" id="AHB47369.1"/>
    </source>
</evidence>
<dbReference type="GO" id="GO:0019239">
    <property type="term" value="F:deaminase activity"/>
    <property type="evidence" value="ECO:0007669"/>
    <property type="project" value="TreeGrafter"/>
</dbReference>
<dbReference type="HOGENOM" id="CLU_100715_4_5_5"/>
<dbReference type="Gene3D" id="3.30.1330.40">
    <property type="entry name" value="RutC-like"/>
    <property type="match status" value="1"/>
</dbReference>
<dbReference type="Pfam" id="PF01042">
    <property type="entry name" value="Ribonuc_L-PSP"/>
    <property type="match status" value="1"/>
</dbReference>
<organism evidence="2 3">
    <name type="scientific">Hyphomicrobium nitrativorans NL23</name>
    <dbReference type="NCBI Taxonomy" id="1029756"/>
    <lineage>
        <taxon>Bacteria</taxon>
        <taxon>Pseudomonadati</taxon>
        <taxon>Pseudomonadota</taxon>
        <taxon>Alphaproteobacteria</taxon>
        <taxon>Hyphomicrobiales</taxon>
        <taxon>Hyphomicrobiaceae</taxon>
        <taxon>Hyphomicrobium</taxon>
    </lineage>
</organism>
<sequence length="174" mass="18802">MRAAVKAKKQGGLAAGANALTRGSIMTHKKLVANFGVAWERGFGYVQAVQVKDTIYLSGQLSHDSEGNFIAPADLDEPGRPADYAQMEQQFRQTYVNAKRMLSEFGATLDDVVEEGIFVLDVPSGFSAAAKVRKEMYGTDVPQCASSIFGVSQLARPEQLVEITFRAVIDQPAG</sequence>
<name>V5SBM8_9HYPH</name>
<dbReference type="SUPFAM" id="SSF55298">
    <property type="entry name" value="YjgF-like"/>
    <property type="match status" value="1"/>
</dbReference>
<reference evidence="2 3" key="1">
    <citation type="journal article" date="2014" name="Genome Announc.">
        <title>Complete Genome Sequence of Hyphomicrobium nitrativorans Strain NL23, a Denitrifying Bacterium Isolated from Biofilm of a Methanol-Fed Denitrification System Treating Seawater at the Montreal Biodome.</title>
        <authorList>
            <person name="Martineau C."/>
            <person name="Villeneuve C."/>
            <person name="Mauffrey F."/>
            <person name="Villemur R."/>
        </authorList>
    </citation>
    <scope>NUCLEOTIDE SEQUENCE [LARGE SCALE GENOMIC DNA]</scope>
    <source>
        <strain evidence="2">NL23</strain>
    </source>
</reference>
<gene>
    <name evidence="2" type="ORF">W911_01495</name>
</gene>
<dbReference type="PANTHER" id="PTHR11803:SF58">
    <property type="entry name" value="PROTEIN HMF1-RELATED"/>
    <property type="match status" value="1"/>
</dbReference>
<proteinExistence type="inferred from homology"/>
<protein>
    <submittedName>
        <fullName evidence="2">Endoribonuclease L-PSP</fullName>
    </submittedName>
</protein>
<accession>V5SBM8</accession>
<evidence type="ECO:0000256" key="1">
    <source>
        <dbReference type="ARBA" id="ARBA00010552"/>
    </source>
</evidence>
<dbReference type="GO" id="GO:0005829">
    <property type="term" value="C:cytosol"/>
    <property type="evidence" value="ECO:0007669"/>
    <property type="project" value="TreeGrafter"/>
</dbReference>
<dbReference type="AlphaFoldDB" id="V5SBM8"/>
<dbReference type="Proteomes" id="UP000018542">
    <property type="component" value="Chromosome"/>
</dbReference>
<dbReference type="PANTHER" id="PTHR11803">
    <property type="entry name" value="2-IMINOBUTANOATE/2-IMINOPROPANOATE DEAMINASE RIDA"/>
    <property type="match status" value="1"/>
</dbReference>
<keyword evidence="3" id="KW-1185">Reference proteome</keyword>
<dbReference type="InterPro" id="IPR035959">
    <property type="entry name" value="RutC-like_sf"/>
</dbReference>
<dbReference type="PATRIC" id="fig|1029756.8.peg.317"/>
<comment type="similarity">
    <text evidence="1">Belongs to the RutC family.</text>
</comment>
<dbReference type="EMBL" id="CP006912">
    <property type="protein sequence ID" value="AHB47369.1"/>
    <property type="molecule type" value="Genomic_DNA"/>
</dbReference>
<dbReference type="STRING" id="1029756.W911_01495"/>
<dbReference type="KEGG" id="hni:W911_01495"/>
<evidence type="ECO:0000313" key="3">
    <source>
        <dbReference type="Proteomes" id="UP000018542"/>
    </source>
</evidence>